<evidence type="ECO:0000313" key="6">
    <source>
        <dbReference type="EMBL" id="KFM75560.1"/>
    </source>
</evidence>
<accession>A0A087UDX1</accession>
<reference evidence="6 7" key="1">
    <citation type="submission" date="2013-11" db="EMBL/GenBank/DDBJ databases">
        <title>Genome sequencing of Stegodyphus mimosarum.</title>
        <authorList>
            <person name="Bechsgaard J."/>
        </authorList>
    </citation>
    <scope>NUCLEOTIDE SEQUENCE [LARGE SCALE GENOMIC DNA]</scope>
</reference>
<dbReference type="InterPro" id="IPR000217">
    <property type="entry name" value="Tubulin"/>
</dbReference>
<dbReference type="STRING" id="407821.A0A087UDX1"/>
<keyword evidence="3" id="KW-0547">Nucleotide-binding</keyword>
<dbReference type="InterPro" id="IPR004057">
    <property type="entry name" value="Epsilon_tubulin"/>
</dbReference>
<gene>
    <name evidence="6" type="ORF">X975_18539</name>
</gene>
<dbReference type="PANTHER" id="PTHR11588">
    <property type="entry name" value="TUBULIN"/>
    <property type="match status" value="1"/>
</dbReference>
<dbReference type="AlphaFoldDB" id="A0A087UDX1"/>
<dbReference type="GO" id="GO:0007017">
    <property type="term" value="P:microtubule-based process"/>
    <property type="evidence" value="ECO:0007669"/>
    <property type="project" value="InterPro"/>
</dbReference>
<dbReference type="InterPro" id="IPR037103">
    <property type="entry name" value="Tubulin/FtsZ-like_C"/>
</dbReference>
<organism evidence="6 7">
    <name type="scientific">Stegodyphus mimosarum</name>
    <name type="common">African social velvet spider</name>
    <dbReference type="NCBI Taxonomy" id="407821"/>
    <lineage>
        <taxon>Eukaryota</taxon>
        <taxon>Metazoa</taxon>
        <taxon>Ecdysozoa</taxon>
        <taxon>Arthropoda</taxon>
        <taxon>Chelicerata</taxon>
        <taxon>Arachnida</taxon>
        <taxon>Araneae</taxon>
        <taxon>Araneomorphae</taxon>
        <taxon>Entelegynae</taxon>
        <taxon>Eresoidea</taxon>
        <taxon>Eresidae</taxon>
        <taxon>Stegodyphus</taxon>
    </lineage>
</organism>
<evidence type="ECO:0000256" key="1">
    <source>
        <dbReference type="ARBA" id="ARBA00009636"/>
    </source>
</evidence>
<name>A0A087UDX1_STEMI</name>
<comment type="similarity">
    <text evidence="1">Belongs to the tubulin family.</text>
</comment>
<evidence type="ECO:0000313" key="7">
    <source>
        <dbReference type="Proteomes" id="UP000054359"/>
    </source>
</evidence>
<dbReference type="GO" id="GO:0005874">
    <property type="term" value="C:microtubule"/>
    <property type="evidence" value="ECO:0007669"/>
    <property type="project" value="UniProtKB-KW"/>
</dbReference>
<dbReference type="GO" id="GO:0005525">
    <property type="term" value="F:GTP binding"/>
    <property type="evidence" value="ECO:0007669"/>
    <property type="project" value="UniProtKB-KW"/>
</dbReference>
<dbReference type="Gene3D" id="1.10.287.600">
    <property type="entry name" value="Helix hairpin bin"/>
    <property type="match status" value="1"/>
</dbReference>
<proteinExistence type="inferred from homology"/>
<keyword evidence="7" id="KW-1185">Reference proteome</keyword>
<dbReference type="OMA" id="EVECMEK"/>
<dbReference type="OrthoDB" id="1662883at2759"/>
<dbReference type="PRINTS" id="PR01519">
    <property type="entry name" value="EPSLNTUBULIN"/>
</dbReference>
<evidence type="ECO:0000259" key="5">
    <source>
        <dbReference type="Pfam" id="PF03953"/>
    </source>
</evidence>
<dbReference type="Pfam" id="PF03953">
    <property type="entry name" value="Tubulin_C"/>
    <property type="match status" value="1"/>
</dbReference>
<sequence>MLTEAFSVSHQLFQSPLSQGMLLACALLCRGQVSMSDVQHNIDRLKANLKFVPWNEEGWKIGLCNVPHIGCRSSVLMLANTSSITHSLCLLQENFMKMYRKKAHLHHFLEVECMEKDIFRASLNDLILLIQEYKNVEKVQG</sequence>
<dbReference type="Proteomes" id="UP000054359">
    <property type="component" value="Unassembled WGS sequence"/>
</dbReference>
<keyword evidence="2" id="KW-0493">Microtubule</keyword>
<dbReference type="InterPro" id="IPR023123">
    <property type="entry name" value="Tubulin_C"/>
</dbReference>
<evidence type="ECO:0000256" key="2">
    <source>
        <dbReference type="ARBA" id="ARBA00022701"/>
    </source>
</evidence>
<keyword evidence="4" id="KW-0342">GTP-binding</keyword>
<dbReference type="InterPro" id="IPR008280">
    <property type="entry name" value="Tub_FtsZ_C"/>
</dbReference>
<feature type="non-terminal residue" evidence="6">
    <location>
        <position position="141"/>
    </location>
</feature>
<dbReference type="Gene3D" id="3.30.1330.20">
    <property type="entry name" value="Tubulin/FtsZ, C-terminal domain"/>
    <property type="match status" value="1"/>
</dbReference>
<feature type="domain" description="Tubulin/FtsZ 2-layer sandwich" evidence="5">
    <location>
        <begin position="2"/>
        <end position="86"/>
    </location>
</feature>
<dbReference type="SUPFAM" id="SSF55307">
    <property type="entry name" value="Tubulin C-terminal domain-like"/>
    <property type="match status" value="1"/>
</dbReference>
<protein>
    <submittedName>
        <fullName evidence="6">Tubulin epsilon chain</fullName>
    </submittedName>
</protein>
<dbReference type="InterPro" id="IPR018316">
    <property type="entry name" value="Tubulin/FtsZ_2-layer-sand-dom"/>
</dbReference>
<dbReference type="EMBL" id="KK119384">
    <property type="protein sequence ID" value="KFM75560.1"/>
    <property type="molecule type" value="Genomic_DNA"/>
</dbReference>
<evidence type="ECO:0000256" key="3">
    <source>
        <dbReference type="ARBA" id="ARBA00022741"/>
    </source>
</evidence>
<evidence type="ECO:0000256" key="4">
    <source>
        <dbReference type="ARBA" id="ARBA00023134"/>
    </source>
</evidence>